<sequence>MVFHRIEFTDFTTAELYILSVALVLAFRRTGVTRYTALWCPDFPPRITPERQTGLLGQR</sequence>
<accession>A0A1I6H3Q1</accession>
<reference evidence="1 2" key="1">
    <citation type="submission" date="2016-10" db="EMBL/GenBank/DDBJ databases">
        <authorList>
            <person name="de Groot N.N."/>
        </authorList>
    </citation>
    <scope>NUCLEOTIDE SEQUENCE [LARGE SCALE GENOMIC DNA]</scope>
    <source>
        <strain evidence="1 2">DSM 21019</strain>
    </source>
</reference>
<evidence type="ECO:0000313" key="2">
    <source>
        <dbReference type="Proteomes" id="UP000199534"/>
    </source>
</evidence>
<keyword evidence="2" id="KW-1185">Reference proteome</keyword>
<organism evidence="1 2">
    <name type="scientific">Robiginitalea myxolifaciens</name>
    <dbReference type="NCBI Taxonomy" id="400055"/>
    <lineage>
        <taxon>Bacteria</taxon>
        <taxon>Pseudomonadati</taxon>
        <taxon>Bacteroidota</taxon>
        <taxon>Flavobacteriia</taxon>
        <taxon>Flavobacteriales</taxon>
        <taxon>Flavobacteriaceae</taxon>
        <taxon>Robiginitalea</taxon>
    </lineage>
</organism>
<protein>
    <submittedName>
        <fullName evidence="1">Uncharacterized protein</fullName>
    </submittedName>
</protein>
<gene>
    <name evidence="1" type="ORF">SAMN04490243_2205</name>
</gene>
<dbReference type="STRING" id="400055.SAMN04490243_2205"/>
<dbReference type="EMBL" id="FOYQ01000002">
    <property type="protein sequence ID" value="SFR49050.1"/>
    <property type="molecule type" value="Genomic_DNA"/>
</dbReference>
<dbReference type="Proteomes" id="UP000199534">
    <property type="component" value="Unassembled WGS sequence"/>
</dbReference>
<proteinExistence type="predicted"/>
<name>A0A1I6H3Q1_9FLAO</name>
<evidence type="ECO:0000313" key="1">
    <source>
        <dbReference type="EMBL" id="SFR49050.1"/>
    </source>
</evidence>
<dbReference type="AlphaFoldDB" id="A0A1I6H3Q1"/>